<dbReference type="GO" id="GO:0047429">
    <property type="term" value="F:nucleoside triphosphate diphosphatase activity"/>
    <property type="evidence" value="ECO:0007669"/>
    <property type="project" value="InterPro"/>
</dbReference>
<dbReference type="AlphaFoldDB" id="A0A1H3AFX6"/>
<dbReference type="EMBL" id="FNNQ01000013">
    <property type="protein sequence ID" value="SDX28620.1"/>
    <property type="molecule type" value="Genomic_DNA"/>
</dbReference>
<protein>
    <submittedName>
        <fullName evidence="1">MazG-like family protein</fullName>
    </submittedName>
</protein>
<sequence length="103" mass="12063">MSRPERNVHIAKSVKVIEWLKTEMLDQVSNLYKGLHQANQSLISDSLASLVVVVYVLARRVGVSYREIDQNVARKLREHTREGHQLEEWYGDLSQLEEYINKR</sequence>
<dbReference type="Proteomes" id="UP000198534">
    <property type="component" value="Unassembled WGS sequence"/>
</dbReference>
<organism evidence="1 2">
    <name type="scientific">Marininema mesophilum</name>
    <dbReference type="NCBI Taxonomy" id="1048340"/>
    <lineage>
        <taxon>Bacteria</taxon>
        <taxon>Bacillati</taxon>
        <taxon>Bacillota</taxon>
        <taxon>Bacilli</taxon>
        <taxon>Bacillales</taxon>
        <taxon>Thermoactinomycetaceae</taxon>
        <taxon>Marininema</taxon>
    </lineage>
</organism>
<accession>A0A1H3AFX6</accession>
<dbReference type="InterPro" id="IPR025984">
    <property type="entry name" value="DCTPP"/>
</dbReference>
<name>A0A1H3AFX6_9BACL</name>
<gene>
    <name evidence="1" type="ORF">SAMN05444487_11374</name>
</gene>
<reference evidence="1 2" key="1">
    <citation type="submission" date="2016-10" db="EMBL/GenBank/DDBJ databases">
        <authorList>
            <person name="de Groot N.N."/>
        </authorList>
    </citation>
    <scope>NUCLEOTIDE SEQUENCE [LARGE SCALE GENOMIC DNA]</scope>
    <source>
        <strain evidence="1 2">DSM 45610</strain>
    </source>
</reference>
<dbReference type="Pfam" id="PF12643">
    <property type="entry name" value="MazG-like"/>
    <property type="match status" value="1"/>
</dbReference>
<evidence type="ECO:0000313" key="1">
    <source>
        <dbReference type="EMBL" id="SDX28620.1"/>
    </source>
</evidence>
<keyword evidence="2" id="KW-1185">Reference proteome</keyword>
<dbReference type="STRING" id="1048340.SAMN05444487_11374"/>
<dbReference type="GO" id="GO:0009143">
    <property type="term" value="P:nucleoside triphosphate catabolic process"/>
    <property type="evidence" value="ECO:0007669"/>
    <property type="project" value="InterPro"/>
</dbReference>
<evidence type="ECO:0000313" key="2">
    <source>
        <dbReference type="Proteomes" id="UP000198534"/>
    </source>
</evidence>
<dbReference type="RefSeq" id="WP_091741619.1">
    <property type="nucleotide sequence ID" value="NZ_FNNQ01000013.1"/>
</dbReference>
<dbReference type="OrthoDB" id="2381770at2"/>
<proteinExistence type="predicted"/>